<evidence type="ECO:0000259" key="1">
    <source>
        <dbReference type="Pfam" id="PF13175"/>
    </source>
</evidence>
<accession>A0A1G5XDZ6</accession>
<dbReference type="SUPFAM" id="SSF52540">
    <property type="entry name" value="P-loop containing nucleoside triphosphate hydrolases"/>
    <property type="match status" value="1"/>
</dbReference>
<dbReference type="Gene3D" id="3.40.50.300">
    <property type="entry name" value="P-loop containing nucleotide triphosphate hydrolases"/>
    <property type="match status" value="1"/>
</dbReference>
<dbReference type="Pfam" id="PF13175">
    <property type="entry name" value="AAA_15"/>
    <property type="match status" value="1"/>
</dbReference>
<dbReference type="PANTHER" id="PTHR43581">
    <property type="entry name" value="ATP/GTP PHOSPHATASE"/>
    <property type="match status" value="1"/>
</dbReference>
<dbReference type="InterPro" id="IPR041685">
    <property type="entry name" value="AAA_GajA/Old/RecF-like"/>
</dbReference>
<dbReference type="EMBL" id="FMXB01000022">
    <property type="protein sequence ID" value="SDA68669.1"/>
    <property type="molecule type" value="Genomic_DNA"/>
</dbReference>
<evidence type="ECO:0000313" key="2">
    <source>
        <dbReference type="EMBL" id="SDA68669.1"/>
    </source>
</evidence>
<gene>
    <name evidence="2" type="ORF">SAMN02910315_02178</name>
</gene>
<reference evidence="2 3" key="1">
    <citation type="submission" date="2016-10" db="EMBL/GenBank/DDBJ databases">
        <authorList>
            <person name="Varghese N."/>
            <person name="Submissions S."/>
        </authorList>
    </citation>
    <scope>NUCLEOTIDE SEQUENCE [LARGE SCALE GENOMIC DNA]</scope>
    <source>
        <strain evidence="2 3">DSM 16643</strain>
    </source>
</reference>
<protein>
    <submittedName>
        <fullName evidence="2">AAA domain-containing protein, putative AbiEii toxin, Type IV TA system</fullName>
    </submittedName>
</protein>
<keyword evidence="3" id="KW-1185">Reference proteome</keyword>
<sequence>MKLGEKMSDLNINIHCFGPINHANIELKKLNVIAGINGSGKTTSSKLLYCFLESNSGNGDYLAKVSINNRFEMMITALEKELPPDSQSLLEVEELSDNLPDLNDNGFNAKMKTAINKLKMIVDDSQIPNKDEYLKKITDMDESLELSNDGCRMFFEISNVLLRSEFNIEDLKIDENTDVQFYADKNNCKFSSKLDSNGSKMGFKINDGNLNCLDNKNVLYIDLVSAFDLKNLSRTYLKDAPFHLRVLSESLYSTKDNGDVFDPLFNQKVDECLNKVNSLLGGYIYYDVDEGEFIFKRNGDEYHMRNTAFGVKQLGVVQVLLSNGILNENSFLIMDEPETHLHPEWQVKLAKLIILLIKELNISVFINSHSPHFIEALEVLSGKYGLVEDSMFYLSEESENNLFNFREIERRNLNVLYDNLGNSYDEIDEIRIENAFNGIE</sequence>
<dbReference type="Proteomes" id="UP000323439">
    <property type="component" value="Unassembled WGS sequence"/>
</dbReference>
<name>A0A1G5XDZ6_9EURY</name>
<dbReference type="CDD" id="cd00267">
    <property type="entry name" value="ABC_ATPase"/>
    <property type="match status" value="1"/>
</dbReference>
<dbReference type="InterPro" id="IPR027417">
    <property type="entry name" value="P-loop_NTPase"/>
</dbReference>
<dbReference type="PANTHER" id="PTHR43581:SF2">
    <property type="entry name" value="EXCINUCLEASE ATPASE SUBUNIT"/>
    <property type="match status" value="1"/>
</dbReference>
<proteinExistence type="predicted"/>
<feature type="domain" description="Endonuclease GajA/Old nuclease/RecF-like AAA" evidence="1">
    <location>
        <begin position="11"/>
        <end position="374"/>
    </location>
</feature>
<evidence type="ECO:0000313" key="3">
    <source>
        <dbReference type="Proteomes" id="UP000323439"/>
    </source>
</evidence>
<dbReference type="InterPro" id="IPR051396">
    <property type="entry name" value="Bact_Antivir_Def_Nuclease"/>
</dbReference>
<organism evidence="2 3">
    <name type="scientific">Methanobrevibacter millerae</name>
    <dbReference type="NCBI Taxonomy" id="230361"/>
    <lineage>
        <taxon>Archaea</taxon>
        <taxon>Methanobacteriati</taxon>
        <taxon>Methanobacteriota</taxon>
        <taxon>Methanomada group</taxon>
        <taxon>Methanobacteria</taxon>
        <taxon>Methanobacteriales</taxon>
        <taxon>Methanobacteriaceae</taxon>
        <taxon>Methanobrevibacter</taxon>
    </lineage>
</organism>
<dbReference type="AlphaFoldDB" id="A0A1G5XDZ6"/>